<organism evidence="1 2">
    <name type="scientific">Pseudoxanthomonas kaohsiungensis</name>
    <dbReference type="NCBI Taxonomy" id="283923"/>
    <lineage>
        <taxon>Bacteria</taxon>
        <taxon>Pseudomonadati</taxon>
        <taxon>Pseudomonadota</taxon>
        <taxon>Gammaproteobacteria</taxon>
        <taxon>Lysobacterales</taxon>
        <taxon>Lysobacteraceae</taxon>
        <taxon>Pseudoxanthomonas</taxon>
    </lineage>
</organism>
<gene>
    <name evidence="1" type="ORF">ACFQ2N_03550</name>
</gene>
<dbReference type="Proteomes" id="UP001597033">
    <property type="component" value="Unassembled WGS sequence"/>
</dbReference>
<dbReference type="RefSeq" id="WP_162377932.1">
    <property type="nucleotide sequence ID" value="NZ_JBHTKN010000002.1"/>
</dbReference>
<protein>
    <submittedName>
        <fullName evidence="1">Uncharacterized protein</fullName>
    </submittedName>
</protein>
<reference evidence="2" key="1">
    <citation type="journal article" date="2019" name="Int. J. Syst. Evol. Microbiol.">
        <title>The Global Catalogue of Microorganisms (GCM) 10K type strain sequencing project: providing services to taxonomists for standard genome sequencing and annotation.</title>
        <authorList>
            <consortium name="The Broad Institute Genomics Platform"/>
            <consortium name="The Broad Institute Genome Sequencing Center for Infectious Disease"/>
            <person name="Wu L."/>
            <person name="Ma J."/>
        </authorList>
    </citation>
    <scope>NUCLEOTIDE SEQUENCE [LARGE SCALE GENOMIC DNA]</scope>
    <source>
        <strain evidence="2">CCUG 55854</strain>
    </source>
</reference>
<keyword evidence="2" id="KW-1185">Reference proteome</keyword>
<proteinExistence type="predicted"/>
<evidence type="ECO:0000313" key="2">
    <source>
        <dbReference type="Proteomes" id="UP001597033"/>
    </source>
</evidence>
<name>A0ABW3LSK0_9GAMM</name>
<accession>A0ABW3LSK0</accession>
<dbReference type="EMBL" id="JBHTKN010000002">
    <property type="protein sequence ID" value="MFD1041423.1"/>
    <property type="molecule type" value="Genomic_DNA"/>
</dbReference>
<evidence type="ECO:0000313" key="1">
    <source>
        <dbReference type="EMBL" id="MFD1041423.1"/>
    </source>
</evidence>
<sequence length="80" mass="8622">MHTRPDIDAELERLQQRLPMLVGQLPADQVLAAFAREAGPLNESVPEEHRAYVTGRLNCMLAAAGLVPGETEGEPCPTGD</sequence>
<comment type="caution">
    <text evidence="1">The sequence shown here is derived from an EMBL/GenBank/DDBJ whole genome shotgun (WGS) entry which is preliminary data.</text>
</comment>